<evidence type="ECO:0000313" key="16">
    <source>
        <dbReference type="EMBL" id="SCY44497.1"/>
    </source>
</evidence>
<dbReference type="GO" id="GO:0031522">
    <property type="term" value="C:cell envelope Sec protein transport complex"/>
    <property type="evidence" value="ECO:0007669"/>
    <property type="project" value="TreeGrafter"/>
</dbReference>
<keyword evidence="11 12" id="KW-0472">Membrane</keyword>
<evidence type="ECO:0000256" key="11">
    <source>
        <dbReference type="ARBA" id="ARBA00023136"/>
    </source>
</evidence>
<dbReference type="PANTHER" id="PTHR30612:SF0">
    <property type="entry name" value="CHLOROPLAST PROTEIN-TRANSPORTING ATPASE"/>
    <property type="match status" value="1"/>
</dbReference>
<dbReference type="PROSITE" id="PS51192">
    <property type="entry name" value="HELICASE_ATP_BIND_1"/>
    <property type="match status" value="1"/>
</dbReference>
<dbReference type="InterPro" id="IPR036670">
    <property type="entry name" value="SecA_X-link_sf"/>
</dbReference>
<feature type="domain" description="Helicase C-terminal" evidence="14">
    <location>
        <begin position="421"/>
        <end position="583"/>
    </location>
</feature>
<dbReference type="HAMAP" id="MF_01382">
    <property type="entry name" value="SecA"/>
    <property type="match status" value="1"/>
</dbReference>
<dbReference type="GO" id="GO:0005524">
    <property type="term" value="F:ATP binding"/>
    <property type="evidence" value="ECO:0007669"/>
    <property type="project" value="UniProtKB-UniRule"/>
</dbReference>
<dbReference type="NCBIfam" id="TIGR04221">
    <property type="entry name" value="SecA2_Mycobac"/>
    <property type="match status" value="1"/>
</dbReference>
<feature type="binding site" evidence="12">
    <location>
        <begin position="107"/>
        <end position="111"/>
    </location>
    <ligand>
        <name>ATP</name>
        <dbReference type="ChEBI" id="CHEBI:30616"/>
    </ligand>
</feature>
<dbReference type="CDD" id="cd17928">
    <property type="entry name" value="DEXDc_SecA"/>
    <property type="match status" value="1"/>
</dbReference>
<dbReference type="STRING" id="1120976.SAMN03080606_01549"/>
<dbReference type="InterPro" id="IPR014018">
    <property type="entry name" value="SecA_motor_DEAD"/>
</dbReference>
<accession>A0A1G5FZG3</accession>
<dbReference type="SMART" id="SM00957">
    <property type="entry name" value="SecA_DEAD"/>
    <property type="match status" value="1"/>
</dbReference>
<name>A0A1G5FZG3_9FIRM</name>
<dbReference type="Pfam" id="PF21090">
    <property type="entry name" value="P-loop_SecA"/>
    <property type="match status" value="1"/>
</dbReference>
<dbReference type="SUPFAM" id="SSF81767">
    <property type="entry name" value="Pre-protein crosslinking domain of SecA"/>
    <property type="match status" value="1"/>
</dbReference>
<evidence type="ECO:0000256" key="6">
    <source>
        <dbReference type="ARBA" id="ARBA00022741"/>
    </source>
</evidence>
<dbReference type="InterPro" id="IPR027417">
    <property type="entry name" value="P-loop_NTPase"/>
</dbReference>
<feature type="binding site" evidence="12">
    <location>
        <position position="89"/>
    </location>
    <ligand>
        <name>ATP</name>
        <dbReference type="ChEBI" id="CHEBI:30616"/>
    </ligand>
</feature>
<evidence type="ECO:0000313" key="17">
    <source>
        <dbReference type="Proteomes" id="UP000198636"/>
    </source>
</evidence>
<keyword evidence="6 12" id="KW-0547">Nucleotide-binding</keyword>
<reference evidence="16 17" key="1">
    <citation type="submission" date="2016-10" db="EMBL/GenBank/DDBJ databases">
        <authorList>
            <person name="de Groot N.N."/>
        </authorList>
    </citation>
    <scope>NUCLEOTIDE SEQUENCE [LARGE SCALE GENOMIC DNA]</scope>
    <source>
        <strain evidence="16 17">DSM 18978</strain>
    </source>
</reference>
<dbReference type="Pfam" id="PF01043">
    <property type="entry name" value="SecA_PP_bind"/>
    <property type="match status" value="1"/>
</dbReference>
<evidence type="ECO:0000256" key="5">
    <source>
        <dbReference type="ARBA" id="ARBA00022490"/>
    </source>
</evidence>
<dbReference type="OrthoDB" id="9805579at2"/>
<evidence type="ECO:0000256" key="10">
    <source>
        <dbReference type="ARBA" id="ARBA00023010"/>
    </source>
</evidence>
<dbReference type="SUPFAM" id="SSF81886">
    <property type="entry name" value="Helical scaffold and wing domains of SecA"/>
    <property type="match status" value="1"/>
</dbReference>
<keyword evidence="5 12" id="KW-0963">Cytoplasm</keyword>
<keyword evidence="4 12" id="KW-1003">Cell membrane</keyword>
<keyword evidence="9 12" id="KW-1278">Translocase</keyword>
<dbReference type="InterPro" id="IPR011130">
    <property type="entry name" value="SecA_preprotein_X-link_dom"/>
</dbReference>
<dbReference type="InterPro" id="IPR001650">
    <property type="entry name" value="Helicase_C-like"/>
</dbReference>
<dbReference type="Gene3D" id="3.40.50.300">
    <property type="entry name" value="P-loop containing nucleotide triphosphate hydrolases"/>
    <property type="match status" value="3"/>
</dbReference>
<comment type="subcellular location">
    <subcellularLocation>
        <location evidence="12">Cell membrane</location>
        <topology evidence="12">Peripheral membrane protein</topology>
        <orientation evidence="12">Cytoplasmic side</orientation>
    </subcellularLocation>
    <subcellularLocation>
        <location evidence="12">Cytoplasm</location>
    </subcellularLocation>
    <subcellularLocation>
        <location evidence="1">Membrane</location>
        <topology evidence="1">Peripheral membrane protein</topology>
    </subcellularLocation>
    <text evidence="12">Distribution is 50-50.</text>
</comment>
<comment type="function">
    <text evidence="12">Part of the Sec protein translocase complex. Interacts with the SecYEG preprotein conducting channel. Has a central role in coupling the hydrolysis of ATP to the transfer of proteins into and across the cell membrane, serving as an ATP-driven molecular motor driving the stepwise translocation of polypeptide chains across the membrane.</text>
</comment>
<dbReference type="InterPro" id="IPR011115">
    <property type="entry name" value="SecA_DEAD"/>
</dbReference>
<evidence type="ECO:0000256" key="1">
    <source>
        <dbReference type="ARBA" id="ARBA00004170"/>
    </source>
</evidence>
<dbReference type="Pfam" id="PF07516">
    <property type="entry name" value="SecA_SW"/>
    <property type="match status" value="2"/>
</dbReference>
<dbReference type="AlphaFoldDB" id="A0A1G5FZG3"/>
<dbReference type="InterPro" id="IPR011116">
    <property type="entry name" value="SecA_Wing/Scaffold"/>
</dbReference>
<keyword evidence="17" id="KW-1185">Reference proteome</keyword>
<dbReference type="SMART" id="SM00958">
    <property type="entry name" value="SecA_PP_bind"/>
    <property type="match status" value="1"/>
</dbReference>
<dbReference type="Pfam" id="PF07517">
    <property type="entry name" value="SecA_DEAD"/>
    <property type="match status" value="1"/>
</dbReference>
<organism evidence="16 17">
    <name type="scientific">Alkaliphilus peptidifermentans DSM 18978</name>
    <dbReference type="NCBI Taxonomy" id="1120976"/>
    <lineage>
        <taxon>Bacteria</taxon>
        <taxon>Bacillati</taxon>
        <taxon>Bacillota</taxon>
        <taxon>Clostridia</taxon>
        <taxon>Peptostreptococcales</taxon>
        <taxon>Natronincolaceae</taxon>
        <taxon>Alkaliphilus</taxon>
    </lineage>
</organism>
<dbReference type="GO" id="GO:0006605">
    <property type="term" value="P:protein targeting"/>
    <property type="evidence" value="ECO:0007669"/>
    <property type="project" value="UniProtKB-UniRule"/>
</dbReference>
<evidence type="ECO:0000256" key="8">
    <source>
        <dbReference type="ARBA" id="ARBA00022927"/>
    </source>
</evidence>
<dbReference type="Gene3D" id="3.90.1440.10">
    <property type="entry name" value="SecA, preprotein cross-linking domain"/>
    <property type="match status" value="1"/>
</dbReference>
<evidence type="ECO:0000256" key="12">
    <source>
        <dbReference type="HAMAP-Rule" id="MF_01382"/>
    </source>
</evidence>
<keyword evidence="3 12" id="KW-0813">Transport</keyword>
<dbReference type="PANTHER" id="PTHR30612">
    <property type="entry name" value="SECA INNER MEMBRANE COMPONENT OF SEC PROTEIN SECRETION SYSTEM"/>
    <property type="match status" value="1"/>
</dbReference>
<dbReference type="GO" id="GO:0005829">
    <property type="term" value="C:cytosol"/>
    <property type="evidence" value="ECO:0007669"/>
    <property type="project" value="TreeGrafter"/>
</dbReference>
<comment type="catalytic activity">
    <reaction evidence="12">
        <text>ATP + H2O + cellular proteinSide 1 = ADP + phosphate + cellular proteinSide 2.</text>
        <dbReference type="EC" id="7.4.2.8"/>
    </reaction>
</comment>
<dbReference type="PROSITE" id="PS51194">
    <property type="entry name" value="HELICASE_CTER"/>
    <property type="match status" value="1"/>
</dbReference>
<dbReference type="GO" id="GO:0043952">
    <property type="term" value="P:protein transport by the Sec complex"/>
    <property type="evidence" value="ECO:0007669"/>
    <property type="project" value="TreeGrafter"/>
</dbReference>
<evidence type="ECO:0000259" key="13">
    <source>
        <dbReference type="PROSITE" id="PS51192"/>
    </source>
</evidence>
<dbReference type="GO" id="GO:0065002">
    <property type="term" value="P:intracellular protein transmembrane transport"/>
    <property type="evidence" value="ECO:0007669"/>
    <property type="project" value="UniProtKB-UniRule"/>
</dbReference>
<evidence type="ECO:0000259" key="14">
    <source>
        <dbReference type="PROSITE" id="PS51194"/>
    </source>
</evidence>
<keyword evidence="10 12" id="KW-0811">Translocation</keyword>
<keyword evidence="8 12" id="KW-0653">Protein transport</keyword>
<gene>
    <name evidence="12" type="primary">secA</name>
    <name evidence="16" type="ORF">SAMN03080606_01549</name>
</gene>
<dbReference type="FunFam" id="3.40.50.300:FF:000429">
    <property type="entry name" value="Preprotein translocase subunit SecA"/>
    <property type="match status" value="1"/>
</dbReference>
<dbReference type="PRINTS" id="PR00906">
    <property type="entry name" value="SECA"/>
</dbReference>
<dbReference type="InterPro" id="IPR014001">
    <property type="entry name" value="Helicase_ATP-bd"/>
</dbReference>
<comment type="subunit">
    <text evidence="12">Monomer and homodimer. Part of the essential Sec protein translocation apparatus which comprises SecA, SecYEG and auxiliary proteins SecDF. Other proteins may also be involved.</text>
</comment>
<dbReference type="GO" id="GO:0017038">
    <property type="term" value="P:protein import"/>
    <property type="evidence" value="ECO:0007669"/>
    <property type="project" value="InterPro"/>
</dbReference>
<dbReference type="GO" id="GO:0005886">
    <property type="term" value="C:plasma membrane"/>
    <property type="evidence" value="ECO:0007669"/>
    <property type="project" value="UniProtKB-SubCell"/>
</dbReference>
<dbReference type="Gene3D" id="1.10.3060.10">
    <property type="entry name" value="Helical scaffold and wing domains of SecA"/>
    <property type="match status" value="2"/>
</dbReference>
<sequence length="798" mass="90429">MQKKLKINNIIKNIKNKEIYNIEPYRKLAEEISGVSYKIKSDLYLKKTSENLRDKAKAGIPLEELIVEAYALAREASNRVIGMKPYDVQIIAAIALHQGRIIEMQTGEGKTLSAVMPAYLNALTGKGVHILTFNDYLAERDAKWMGPVYDFLGLSCGYIKENMSIEERKEAYLMDITYVTAKEAGFDYLRDFLATEVDELTHRPFNYAIVDEADSILIDEARIPLVIAGSVPEDGDNYNYLAKLVKGLRVNIDYETDQYNNNISLTEKGQMKVEKLTGCGNLYAPENLQLLTKLNCVLYAEKLLKKEVDYIVRKGKIEIIDELTGRVADKRHWPDNLHGAVEAKEGLISKSKGMIMGSIALQYFLRLYPRLAGMTGTAVAAINEFAEMYRLEVAVIPTNRPCIRKDHPDLVFTHEEAKERALISEILRVNSTGQPILIAACSVEESEKLSEALHDKGIKCNVLNAKNDFHEAKIIAEAGSYGAVTVSTNLAGRGVDIKLGGEKESDKEKVAAKGGLYVIGTGRHESSRIDNQLRGRAGRQGDPGESRFFISLEDDFIKKYEIDELISDKYYPQNQNSLIADIGVLRKLDGGQRIAEGYNSDIRRQLWKYSYIIEEQRRIIWEKRYDILMDRVPLTLLSNKCPELYLNNVDFVGRDVLNKVEKQITLFHINKSWAEYLDYVSYIREGIHLVVIGGEDPLHKFHVATIEAFKEMMDGIEAEIIQTFTRVNITSEGIDLQQEGLKGPSSTWTYLVSDNPDKFSRLPFLIKSTKHYVKGTLFSLRSIYEVLLKRIKKLVKMP</sequence>
<dbReference type="PROSITE" id="PS51196">
    <property type="entry name" value="SECA_MOTOR_DEAD"/>
    <property type="match status" value="1"/>
</dbReference>
<dbReference type="SUPFAM" id="SSF52540">
    <property type="entry name" value="P-loop containing nucleoside triphosphate hydrolases"/>
    <property type="match status" value="2"/>
</dbReference>
<feature type="binding site" evidence="12">
    <location>
        <position position="496"/>
    </location>
    <ligand>
        <name>ATP</name>
        <dbReference type="ChEBI" id="CHEBI:30616"/>
    </ligand>
</feature>
<proteinExistence type="inferred from homology"/>
<evidence type="ECO:0000256" key="2">
    <source>
        <dbReference type="ARBA" id="ARBA00007650"/>
    </source>
</evidence>
<dbReference type="GO" id="GO:0008564">
    <property type="term" value="F:protein-exporting ATPase activity"/>
    <property type="evidence" value="ECO:0007669"/>
    <property type="project" value="UniProtKB-EC"/>
</dbReference>
<protein>
    <recommendedName>
        <fullName evidence="12">Protein translocase subunit SecA</fullName>
        <ecNumber evidence="12">7.4.2.8</ecNumber>
    </recommendedName>
</protein>
<dbReference type="InterPro" id="IPR000185">
    <property type="entry name" value="SecA"/>
</dbReference>
<dbReference type="InterPro" id="IPR044722">
    <property type="entry name" value="SecA_SF2_C"/>
</dbReference>
<evidence type="ECO:0000256" key="9">
    <source>
        <dbReference type="ARBA" id="ARBA00022967"/>
    </source>
</evidence>
<comment type="similarity">
    <text evidence="2 12">Belongs to the SecA family.</text>
</comment>
<dbReference type="RefSeq" id="WP_091541904.1">
    <property type="nucleotide sequence ID" value="NZ_FMUS01000008.1"/>
</dbReference>
<dbReference type="InterPro" id="IPR036266">
    <property type="entry name" value="SecA_Wing/Scaffold_sf"/>
</dbReference>
<feature type="domain" description="SecA family profile" evidence="15">
    <location>
        <begin position="7"/>
        <end position="578"/>
    </location>
</feature>
<evidence type="ECO:0000256" key="7">
    <source>
        <dbReference type="ARBA" id="ARBA00022840"/>
    </source>
</evidence>
<dbReference type="InterPro" id="IPR026389">
    <property type="entry name" value="SecA_Actinobact-type"/>
</dbReference>
<dbReference type="EMBL" id="FMUS01000008">
    <property type="protein sequence ID" value="SCY44497.1"/>
    <property type="molecule type" value="Genomic_DNA"/>
</dbReference>
<dbReference type="CDD" id="cd18803">
    <property type="entry name" value="SF2_C_secA"/>
    <property type="match status" value="1"/>
</dbReference>
<dbReference type="EC" id="7.4.2.8" evidence="12"/>
<dbReference type="Proteomes" id="UP000198636">
    <property type="component" value="Unassembled WGS sequence"/>
</dbReference>
<keyword evidence="7 12" id="KW-0067">ATP-binding</keyword>
<evidence type="ECO:0000256" key="3">
    <source>
        <dbReference type="ARBA" id="ARBA00022448"/>
    </source>
</evidence>
<feature type="domain" description="Helicase ATP-binding" evidence="13">
    <location>
        <begin position="91"/>
        <end position="251"/>
    </location>
</feature>
<evidence type="ECO:0000256" key="4">
    <source>
        <dbReference type="ARBA" id="ARBA00022475"/>
    </source>
</evidence>
<evidence type="ECO:0000259" key="15">
    <source>
        <dbReference type="PROSITE" id="PS51196"/>
    </source>
</evidence>